<dbReference type="GO" id="GO:0009279">
    <property type="term" value="C:cell outer membrane"/>
    <property type="evidence" value="ECO:0007669"/>
    <property type="project" value="UniProtKB-SubCell"/>
</dbReference>
<evidence type="ECO:0000256" key="2">
    <source>
        <dbReference type="ARBA" id="ARBA00007613"/>
    </source>
</evidence>
<dbReference type="EMBL" id="JAVDQD010000012">
    <property type="protein sequence ID" value="MDR6241862.1"/>
    <property type="molecule type" value="Genomic_DNA"/>
</dbReference>
<protein>
    <submittedName>
        <fullName evidence="8">Outer membrane protein</fullName>
    </submittedName>
</protein>
<proteinExistence type="inferred from homology"/>
<reference evidence="8" key="1">
    <citation type="submission" date="2023-07" db="EMBL/GenBank/DDBJ databases">
        <title>Genomic Encyclopedia of Type Strains, Phase IV (KMG-IV): sequencing the most valuable type-strain genomes for metagenomic binning, comparative biology and taxonomic classification.</title>
        <authorList>
            <person name="Goeker M."/>
        </authorList>
    </citation>
    <scope>NUCLEOTIDE SEQUENCE</scope>
    <source>
        <strain evidence="8">DSM 26174</strain>
    </source>
</reference>
<evidence type="ECO:0000256" key="6">
    <source>
        <dbReference type="ARBA" id="ARBA00023136"/>
    </source>
</evidence>
<organism evidence="8 9">
    <name type="scientific">Aureibacter tunicatorum</name>
    <dbReference type="NCBI Taxonomy" id="866807"/>
    <lineage>
        <taxon>Bacteria</taxon>
        <taxon>Pseudomonadati</taxon>
        <taxon>Bacteroidota</taxon>
        <taxon>Cytophagia</taxon>
        <taxon>Cytophagales</taxon>
        <taxon>Persicobacteraceae</taxon>
        <taxon>Aureibacter</taxon>
    </lineage>
</organism>
<dbReference type="PANTHER" id="PTHR30026">
    <property type="entry name" value="OUTER MEMBRANE PROTEIN TOLC"/>
    <property type="match status" value="1"/>
</dbReference>
<keyword evidence="3" id="KW-0813">Transport</keyword>
<dbReference type="GO" id="GO:0015562">
    <property type="term" value="F:efflux transmembrane transporter activity"/>
    <property type="evidence" value="ECO:0007669"/>
    <property type="project" value="InterPro"/>
</dbReference>
<keyword evidence="7" id="KW-0998">Cell outer membrane</keyword>
<name>A0AAE3XRM4_9BACT</name>
<keyword evidence="4" id="KW-1134">Transmembrane beta strand</keyword>
<dbReference type="PANTHER" id="PTHR30026:SF20">
    <property type="entry name" value="OUTER MEMBRANE PROTEIN TOLC"/>
    <property type="match status" value="1"/>
</dbReference>
<keyword evidence="6" id="KW-0472">Membrane</keyword>
<dbReference type="InterPro" id="IPR003423">
    <property type="entry name" value="OMP_efflux"/>
</dbReference>
<gene>
    <name evidence="8" type="ORF">HNQ88_004949</name>
</gene>
<dbReference type="AlphaFoldDB" id="A0AAE3XRM4"/>
<dbReference type="SUPFAM" id="SSF56954">
    <property type="entry name" value="Outer membrane efflux proteins (OEP)"/>
    <property type="match status" value="1"/>
</dbReference>
<evidence type="ECO:0000313" key="9">
    <source>
        <dbReference type="Proteomes" id="UP001185092"/>
    </source>
</evidence>
<evidence type="ECO:0000256" key="3">
    <source>
        <dbReference type="ARBA" id="ARBA00022448"/>
    </source>
</evidence>
<evidence type="ECO:0000256" key="5">
    <source>
        <dbReference type="ARBA" id="ARBA00022692"/>
    </source>
</evidence>
<accession>A0AAE3XRM4</accession>
<dbReference type="Pfam" id="PF02321">
    <property type="entry name" value="OEP"/>
    <property type="match status" value="2"/>
</dbReference>
<comment type="subcellular location">
    <subcellularLocation>
        <location evidence="1">Cell outer membrane</location>
    </subcellularLocation>
</comment>
<dbReference type="RefSeq" id="WP_309943023.1">
    <property type="nucleotide sequence ID" value="NZ_AP025307.1"/>
</dbReference>
<keyword evidence="9" id="KW-1185">Reference proteome</keyword>
<comment type="similarity">
    <text evidence="2">Belongs to the outer membrane factor (OMF) (TC 1.B.17) family.</text>
</comment>
<dbReference type="GO" id="GO:1990281">
    <property type="term" value="C:efflux pump complex"/>
    <property type="evidence" value="ECO:0007669"/>
    <property type="project" value="TreeGrafter"/>
</dbReference>
<evidence type="ECO:0000256" key="7">
    <source>
        <dbReference type="ARBA" id="ARBA00023237"/>
    </source>
</evidence>
<dbReference type="Proteomes" id="UP001185092">
    <property type="component" value="Unassembled WGS sequence"/>
</dbReference>
<sequence length="482" mass="55427">MYKLSIIILFLLSQTYLYSQETSKSWSLDDCIKYAIEHRPEALQAKTNATKEKLDLDQAKANRLPEISSSAYQSYRWGRSIDQTTNLFTENQISNNGINVNASLELFGGFKRSRQIEASNLSWQLSRLDYDIVQVDLALKITLHYLNTLHKQELLKENKLQLQSLNEKLTHVEQMIEMGSRSKTDKLEIESQIASLNVQIVQNENGQRLAIQELKQMMTLPHNEIIELNPPEIENINIENFPVEHYYDLALKLRPEIKKADTQILLAKQQLRLARSGIYPTIFLNSSISTNYSSASDIDGRLVPNGKTVEVDPYPIGTLQNSPDQMVYSLPGELAPSYDEVNGYSIGAQWKDNLSRDINISMQIPIFSKLKNHIEIQKAKVNIQIQQYDQNKATSQLWNNVEKAYLEAINAKKIYMATQNEIEIKEKLLNAVNEKYMLGITPFIELRVSQDELIIAQSKLVNSKYDFYFKTLILELYTADKY</sequence>
<evidence type="ECO:0000256" key="4">
    <source>
        <dbReference type="ARBA" id="ARBA00022452"/>
    </source>
</evidence>
<evidence type="ECO:0000313" key="8">
    <source>
        <dbReference type="EMBL" id="MDR6241862.1"/>
    </source>
</evidence>
<keyword evidence="5" id="KW-0812">Transmembrane</keyword>
<evidence type="ECO:0000256" key="1">
    <source>
        <dbReference type="ARBA" id="ARBA00004442"/>
    </source>
</evidence>
<dbReference type="Gene3D" id="1.20.1600.10">
    <property type="entry name" value="Outer membrane efflux proteins (OEP)"/>
    <property type="match status" value="1"/>
</dbReference>
<dbReference type="InterPro" id="IPR051906">
    <property type="entry name" value="TolC-like"/>
</dbReference>
<dbReference type="GO" id="GO:0015288">
    <property type="term" value="F:porin activity"/>
    <property type="evidence" value="ECO:0007669"/>
    <property type="project" value="TreeGrafter"/>
</dbReference>
<comment type="caution">
    <text evidence="8">The sequence shown here is derived from an EMBL/GenBank/DDBJ whole genome shotgun (WGS) entry which is preliminary data.</text>
</comment>